<reference evidence="2" key="1">
    <citation type="submission" date="2021-01" db="EMBL/GenBank/DDBJ databases">
        <title>Whole genome shotgun sequence of Actinoplanes cyaneus NBRC 14990.</title>
        <authorList>
            <person name="Komaki H."/>
            <person name="Tamura T."/>
        </authorList>
    </citation>
    <scope>NUCLEOTIDE SEQUENCE</scope>
    <source>
        <strain evidence="2">NBRC 14990</strain>
    </source>
</reference>
<feature type="transmembrane region" description="Helical" evidence="1">
    <location>
        <begin position="88"/>
        <end position="110"/>
    </location>
</feature>
<keyword evidence="1" id="KW-0812">Transmembrane</keyword>
<comment type="caution">
    <text evidence="2">The sequence shown here is derived from an EMBL/GenBank/DDBJ whole genome shotgun (WGS) entry which is preliminary data.</text>
</comment>
<evidence type="ECO:0000313" key="2">
    <source>
        <dbReference type="EMBL" id="GID68682.1"/>
    </source>
</evidence>
<name>A0A919INW8_9ACTN</name>
<gene>
    <name evidence="2" type="ORF">Acy02nite_65630</name>
</gene>
<proteinExistence type="predicted"/>
<accession>A0A919INW8</accession>
<organism evidence="2 3">
    <name type="scientific">Actinoplanes cyaneus</name>
    <dbReference type="NCBI Taxonomy" id="52696"/>
    <lineage>
        <taxon>Bacteria</taxon>
        <taxon>Bacillati</taxon>
        <taxon>Actinomycetota</taxon>
        <taxon>Actinomycetes</taxon>
        <taxon>Micromonosporales</taxon>
        <taxon>Micromonosporaceae</taxon>
        <taxon>Actinoplanes</taxon>
    </lineage>
</organism>
<dbReference type="Proteomes" id="UP000619479">
    <property type="component" value="Unassembled WGS sequence"/>
</dbReference>
<sequence>MPPARALPAELGAVRAPIADGFDEVVREAGDLDQFWIRSACGRLAAADAELAGVLRRRPALIPVLITTVVTAAVVAGSATLARATGGGLLAALTFSGLLSIVALHLAGVLRRRGTVSALPSPPDRPGPGLAEVPFALERARVRLVSAGLRRAGQANWRAPALRQAMSGDPVLGRLAVADLLLCQAIDCLERYLDDISKDWP</sequence>
<feature type="transmembrane region" description="Helical" evidence="1">
    <location>
        <begin position="60"/>
        <end position="82"/>
    </location>
</feature>
<dbReference type="RefSeq" id="WP_203749084.1">
    <property type="nucleotide sequence ID" value="NZ_BAAAUC010000006.1"/>
</dbReference>
<dbReference type="EMBL" id="BOMH01000051">
    <property type="protein sequence ID" value="GID68682.1"/>
    <property type="molecule type" value="Genomic_DNA"/>
</dbReference>
<keyword evidence="1" id="KW-1133">Transmembrane helix</keyword>
<protein>
    <submittedName>
        <fullName evidence="2">Uncharacterized protein</fullName>
    </submittedName>
</protein>
<keyword evidence="3" id="KW-1185">Reference proteome</keyword>
<dbReference type="AlphaFoldDB" id="A0A919INW8"/>
<evidence type="ECO:0000256" key="1">
    <source>
        <dbReference type="SAM" id="Phobius"/>
    </source>
</evidence>
<evidence type="ECO:0000313" key="3">
    <source>
        <dbReference type="Proteomes" id="UP000619479"/>
    </source>
</evidence>
<keyword evidence="1" id="KW-0472">Membrane</keyword>